<dbReference type="InterPro" id="IPR050300">
    <property type="entry name" value="GDXG_lipolytic_enzyme"/>
</dbReference>
<dbReference type="AlphaFoldDB" id="A0A4Q9DGY7"/>
<comment type="caution">
    <text evidence="3">The sequence shown here is derived from an EMBL/GenBank/DDBJ whole genome shotgun (WGS) entry which is preliminary data.</text>
</comment>
<dbReference type="InterPro" id="IPR029058">
    <property type="entry name" value="AB_hydrolase_fold"/>
</dbReference>
<evidence type="ECO:0000259" key="2">
    <source>
        <dbReference type="Pfam" id="PF20434"/>
    </source>
</evidence>
<protein>
    <submittedName>
        <fullName evidence="3">Alpha/beta hydrolase</fullName>
    </submittedName>
</protein>
<evidence type="ECO:0000256" key="1">
    <source>
        <dbReference type="ARBA" id="ARBA00022801"/>
    </source>
</evidence>
<evidence type="ECO:0000313" key="3">
    <source>
        <dbReference type="EMBL" id="TBL68601.1"/>
    </source>
</evidence>
<dbReference type="EMBL" id="SIRE01000043">
    <property type="protein sequence ID" value="TBL68601.1"/>
    <property type="molecule type" value="Genomic_DNA"/>
</dbReference>
<dbReference type="GO" id="GO:0016787">
    <property type="term" value="F:hydrolase activity"/>
    <property type="evidence" value="ECO:0007669"/>
    <property type="project" value="UniProtKB-KW"/>
</dbReference>
<dbReference type="Pfam" id="PF20434">
    <property type="entry name" value="BD-FAE"/>
    <property type="match status" value="1"/>
</dbReference>
<name>A0A4Q9DGY7_9BACL</name>
<dbReference type="PANTHER" id="PTHR48081">
    <property type="entry name" value="AB HYDROLASE SUPERFAMILY PROTEIN C4A8.06C"/>
    <property type="match status" value="1"/>
</dbReference>
<dbReference type="Gene3D" id="3.40.50.1820">
    <property type="entry name" value="alpha/beta hydrolase"/>
    <property type="match status" value="1"/>
</dbReference>
<dbReference type="InterPro" id="IPR049492">
    <property type="entry name" value="BD-FAE-like_dom"/>
</dbReference>
<dbReference type="SUPFAM" id="SSF53474">
    <property type="entry name" value="alpha/beta-Hydrolases"/>
    <property type="match status" value="1"/>
</dbReference>
<accession>A0A4Q9DGY7</accession>
<keyword evidence="1 3" id="KW-0378">Hydrolase</keyword>
<sequence>MSTVLNLKYSETYADARNIDVYVPEKPNGVCLFFIHGGGWEKGNRQQFAEVAAAFCGQGYVCASISYRLAPDSIYPSQIEDARLAMQFLKRRAEEFGFDKQRIVTLGSSAGGYLALILASIDANDALGLTEELTDTDTMPGGVVAYCPVTELSEQFSFVTQYIGGTRAEKPSLYEEAAPVKRNMATSIPYLFVQGDTDDITPLAETQAMSDKIAAAGGTSELVVLPGVGHGFCYGVTTEAQKTSMLEVARFLRKHI</sequence>
<dbReference type="RefSeq" id="WP_131018768.1">
    <property type="nucleotide sequence ID" value="NZ_SIRE01000043.1"/>
</dbReference>
<dbReference type="Proteomes" id="UP000293142">
    <property type="component" value="Unassembled WGS sequence"/>
</dbReference>
<keyword evidence="4" id="KW-1185">Reference proteome</keyword>
<gene>
    <name evidence="3" type="ORF">EYB31_37610</name>
</gene>
<proteinExistence type="predicted"/>
<dbReference type="OrthoDB" id="179999at2"/>
<dbReference type="PANTHER" id="PTHR48081:SF13">
    <property type="entry name" value="ALPHA_BETA HYDROLASE"/>
    <property type="match status" value="1"/>
</dbReference>
<reference evidence="3 4" key="1">
    <citation type="submission" date="2019-02" db="EMBL/GenBank/DDBJ databases">
        <title>Paenibacillus sp. nov., isolated from surface-sterilized tissue of Thalictrum simplex L.</title>
        <authorList>
            <person name="Tuo L."/>
        </authorList>
    </citation>
    <scope>NUCLEOTIDE SEQUENCE [LARGE SCALE GENOMIC DNA]</scope>
    <source>
        <strain evidence="3 4">N2SHLJ1</strain>
    </source>
</reference>
<feature type="domain" description="BD-FAE-like" evidence="2">
    <location>
        <begin position="19"/>
        <end position="212"/>
    </location>
</feature>
<evidence type="ECO:0000313" key="4">
    <source>
        <dbReference type="Proteomes" id="UP000293142"/>
    </source>
</evidence>
<organism evidence="3 4">
    <name type="scientific">Paenibacillus thalictri</name>
    <dbReference type="NCBI Taxonomy" id="2527873"/>
    <lineage>
        <taxon>Bacteria</taxon>
        <taxon>Bacillati</taxon>
        <taxon>Bacillota</taxon>
        <taxon>Bacilli</taxon>
        <taxon>Bacillales</taxon>
        <taxon>Paenibacillaceae</taxon>
        <taxon>Paenibacillus</taxon>
    </lineage>
</organism>